<keyword evidence="4 8" id="KW-0808">Transferase</keyword>
<keyword evidence="5" id="KW-0046">Antibiotic resistance</keyword>
<dbReference type="InterPro" id="IPR001451">
    <property type="entry name" value="Hexapep"/>
</dbReference>
<evidence type="ECO:0000256" key="6">
    <source>
        <dbReference type="ARBA" id="ARBA00023315"/>
    </source>
</evidence>
<name>A0AAE4TGA7_9GAMM</name>
<sequence>MAFLTEKQLNEIGFAALGRNVQISDKASIYGAHRIKIGNNVRIDDFCVLSAGDGGIEIGNYVHIAVFALLIGAGKITVSDFAGVSSRVAIYSSNDDYSGLFLTNPTVPVEYTNVTHADVYLGKHVIIGSGSVVLPGVILHEGVAVGALSMITKDCEAFGVYIGAPAKKIKNRKRELLILEEKLINGEK</sequence>
<reference evidence="8" key="1">
    <citation type="submission" date="2023-05" db="EMBL/GenBank/DDBJ databases">
        <title>Colonisation of extended spectrum b-lactamase- and carbapenemase-producing bacteria on hospital surfaces from low- and middle-income countries.</title>
        <authorList>
            <person name="Nieto-Rosado M."/>
            <person name="Sands K."/>
            <person name="Iregbu K."/>
            <person name="Zahra R."/>
            <person name="Mazarati J.B."/>
            <person name="Mehtar S."/>
            <person name="Barnards-Group B."/>
            <person name="Walsh T.R."/>
        </authorList>
    </citation>
    <scope>NUCLEOTIDE SEQUENCE</scope>
    <source>
        <strain evidence="8">PP-E493</strain>
    </source>
</reference>
<accession>A0AAE4TGA7</accession>
<evidence type="ECO:0000256" key="2">
    <source>
        <dbReference type="ARBA" id="ARBA00013235"/>
    </source>
</evidence>
<dbReference type="Proteomes" id="UP001187859">
    <property type="component" value="Unassembled WGS sequence"/>
</dbReference>
<keyword evidence="6 8" id="KW-0012">Acyltransferase</keyword>
<evidence type="ECO:0000256" key="5">
    <source>
        <dbReference type="ARBA" id="ARBA00023251"/>
    </source>
</evidence>
<proteinExistence type="inferred from homology"/>
<organism evidence="8 9">
    <name type="scientific">Shewanella xiamenensis</name>
    <dbReference type="NCBI Taxonomy" id="332186"/>
    <lineage>
        <taxon>Bacteria</taxon>
        <taxon>Pseudomonadati</taxon>
        <taxon>Pseudomonadota</taxon>
        <taxon>Gammaproteobacteria</taxon>
        <taxon>Alteromonadales</taxon>
        <taxon>Shewanellaceae</taxon>
        <taxon>Shewanella</taxon>
    </lineage>
</organism>
<dbReference type="InterPro" id="IPR011004">
    <property type="entry name" value="Trimer_LpxA-like_sf"/>
</dbReference>
<comment type="catalytic activity">
    <reaction evidence="7">
        <text>chloramphenicol + acetyl-CoA = chloramphenicol 3-acetate + CoA</text>
        <dbReference type="Rhea" id="RHEA:18421"/>
        <dbReference type="ChEBI" id="CHEBI:16730"/>
        <dbReference type="ChEBI" id="CHEBI:17698"/>
        <dbReference type="ChEBI" id="CHEBI:57287"/>
        <dbReference type="ChEBI" id="CHEBI:57288"/>
        <dbReference type="EC" id="2.3.1.28"/>
    </reaction>
</comment>
<dbReference type="InterPro" id="IPR050179">
    <property type="entry name" value="Trans_hexapeptide_repeat"/>
</dbReference>
<dbReference type="AlphaFoldDB" id="A0AAE4TGA7"/>
<evidence type="ECO:0000256" key="4">
    <source>
        <dbReference type="ARBA" id="ARBA00022679"/>
    </source>
</evidence>
<dbReference type="SUPFAM" id="SSF51161">
    <property type="entry name" value="Trimeric LpxA-like enzymes"/>
    <property type="match status" value="1"/>
</dbReference>
<dbReference type="PANTHER" id="PTHR43300:SF12">
    <property type="entry name" value="CHLORAMPHENICOL ACETYLTRANSFERASE"/>
    <property type="match status" value="1"/>
</dbReference>
<dbReference type="PANTHER" id="PTHR43300">
    <property type="entry name" value="ACETYLTRANSFERASE"/>
    <property type="match status" value="1"/>
</dbReference>
<dbReference type="Gene3D" id="2.160.10.10">
    <property type="entry name" value="Hexapeptide repeat proteins"/>
    <property type="match status" value="1"/>
</dbReference>
<dbReference type="CDD" id="cd04647">
    <property type="entry name" value="LbH_MAT_like"/>
    <property type="match status" value="1"/>
</dbReference>
<dbReference type="Pfam" id="PF00132">
    <property type="entry name" value="Hexapep"/>
    <property type="match status" value="1"/>
</dbReference>
<evidence type="ECO:0000313" key="8">
    <source>
        <dbReference type="EMBL" id="MDV5390971.1"/>
    </source>
</evidence>
<dbReference type="GO" id="GO:0008811">
    <property type="term" value="F:chloramphenicol O-acetyltransferase activity"/>
    <property type="evidence" value="ECO:0007669"/>
    <property type="project" value="UniProtKB-EC"/>
</dbReference>
<evidence type="ECO:0000256" key="3">
    <source>
        <dbReference type="ARBA" id="ARBA00020291"/>
    </source>
</evidence>
<gene>
    <name evidence="8" type="ORF">QM089_12105</name>
</gene>
<comment type="similarity">
    <text evidence="1">Belongs to the transferase hexapeptide repeat family.</text>
</comment>
<evidence type="ECO:0000256" key="1">
    <source>
        <dbReference type="ARBA" id="ARBA00007274"/>
    </source>
</evidence>
<protein>
    <recommendedName>
        <fullName evidence="3">Chloramphenicol acetyltransferase</fullName>
        <ecNumber evidence="2">2.3.1.28</ecNumber>
    </recommendedName>
</protein>
<evidence type="ECO:0000256" key="7">
    <source>
        <dbReference type="ARBA" id="ARBA00047633"/>
    </source>
</evidence>
<dbReference type="EC" id="2.3.1.28" evidence="2"/>
<dbReference type="RefSeq" id="WP_317519923.1">
    <property type="nucleotide sequence ID" value="NZ_JASGOQ010000001.1"/>
</dbReference>
<dbReference type="GO" id="GO:0046677">
    <property type="term" value="P:response to antibiotic"/>
    <property type="evidence" value="ECO:0007669"/>
    <property type="project" value="UniProtKB-KW"/>
</dbReference>
<dbReference type="EMBL" id="JASGOQ010000001">
    <property type="protein sequence ID" value="MDV5390971.1"/>
    <property type="molecule type" value="Genomic_DNA"/>
</dbReference>
<comment type="caution">
    <text evidence="8">The sequence shown here is derived from an EMBL/GenBank/DDBJ whole genome shotgun (WGS) entry which is preliminary data.</text>
</comment>
<evidence type="ECO:0000313" key="9">
    <source>
        <dbReference type="Proteomes" id="UP001187859"/>
    </source>
</evidence>